<keyword evidence="1" id="KW-0812">Transmembrane</keyword>
<dbReference type="AlphaFoldDB" id="A0A930Y0Q8"/>
<dbReference type="EMBL" id="JADHEC010000016">
    <property type="protein sequence ID" value="MBF2708679.1"/>
    <property type="molecule type" value="Genomic_DNA"/>
</dbReference>
<accession>A0A930Y0Q8</accession>
<keyword evidence="3" id="KW-1185">Reference proteome</keyword>
<feature type="transmembrane region" description="Helical" evidence="1">
    <location>
        <begin position="58"/>
        <end position="76"/>
    </location>
</feature>
<proteinExistence type="predicted"/>
<feature type="transmembrane region" description="Helical" evidence="1">
    <location>
        <begin position="119"/>
        <end position="139"/>
    </location>
</feature>
<dbReference type="Proteomes" id="UP000646211">
    <property type="component" value="Unassembled WGS sequence"/>
</dbReference>
<evidence type="ECO:0000256" key="1">
    <source>
        <dbReference type="SAM" id="Phobius"/>
    </source>
</evidence>
<feature type="transmembrane region" description="Helical" evidence="1">
    <location>
        <begin position="20"/>
        <end position="38"/>
    </location>
</feature>
<reference evidence="2" key="1">
    <citation type="submission" date="2020-11" db="EMBL/GenBank/DDBJ databases">
        <title>Genome of Flavobacterium soyangense.</title>
        <authorList>
            <person name="Liu Q."/>
            <person name="Xin Y.-H."/>
        </authorList>
    </citation>
    <scope>NUCLEOTIDE SEQUENCE</scope>
    <source>
        <strain evidence="2">CGMCC 1.13493</strain>
    </source>
</reference>
<evidence type="ECO:0000313" key="2">
    <source>
        <dbReference type="EMBL" id="MBF2708679.1"/>
    </source>
</evidence>
<organism evidence="2 3">
    <name type="scientific">Flavobacterium soyangense</name>
    <dbReference type="NCBI Taxonomy" id="2023265"/>
    <lineage>
        <taxon>Bacteria</taxon>
        <taxon>Pseudomonadati</taxon>
        <taxon>Bacteroidota</taxon>
        <taxon>Flavobacteriia</taxon>
        <taxon>Flavobacteriales</taxon>
        <taxon>Flavobacteriaceae</taxon>
        <taxon>Flavobacterium</taxon>
    </lineage>
</organism>
<dbReference type="RefSeq" id="WP_194311930.1">
    <property type="nucleotide sequence ID" value="NZ_JADHEC010000016.1"/>
</dbReference>
<keyword evidence="1" id="KW-1133">Transmembrane helix</keyword>
<feature type="transmembrane region" description="Helical" evidence="1">
    <location>
        <begin position="88"/>
        <end position="107"/>
    </location>
</feature>
<protein>
    <submittedName>
        <fullName evidence="2">Uncharacterized protein</fullName>
    </submittedName>
</protein>
<sequence length="146" mass="16686">MNKNKIKETSTWSTKKQFGLTWTMYTLVAVSIGAFWHAKWFERQYKEFNFITASEINVPLALTSMLLLGFISTYFFSNIYKPNNGNFGAIKTAIIVLLVPRMVVAFANAAEQDVNGKGLNLILFEFGLYLIMSIVWGFISSKIYNR</sequence>
<gene>
    <name evidence="2" type="ORF">IR213_08765</name>
</gene>
<comment type="caution">
    <text evidence="2">The sequence shown here is derived from an EMBL/GenBank/DDBJ whole genome shotgun (WGS) entry which is preliminary data.</text>
</comment>
<evidence type="ECO:0000313" key="3">
    <source>
        <dbReference type="Proteomes" id="UP000646211"/>
    </source>
</evidence>
<keyword evidence="1" id="KW-0472">Membrane</keyword>
<name>A0A930Y0Q8_9FLAO</name>